<proteinExistence type="predicted"/>
<sequence length="33" mass="3985">MQYRKLGNTDLELSVITLKNLILKHSVKWKWEV</sequence>
<gene>
    <name evidence="1" type="ORF">NCTC13532_03769</name>
</gene>
<name>A0A381FNM7_9FLAO</name>
<accession>A0A381FNM7</accession>
<dbReference type="STRING" id="254.SAMN05421682_107187"/>
<evidence type="ECO:0000313" key="2">
    <source>
        <dbReference type="Proteomes" id="UP000254282"/>
    </source>
</evidence>
<organism evidence="1 2">
    <name type="scientific">Chryseobacterium indoltheticum</name>
    <dbReference type="NCBI Taxonomy" id="254"/>
    <lineage>
        <taxon>Bacteria</taxon>
        <taxon>Pseudomonadati</taxon>
        <taxon>Bacteroidota</taxon>
        <taxon>Flavobacteriia</taxon>
        <taxon>Flavobacteriales</taxon>
        <taxon>Weeksellaceae</taxon>
        <taxon>Chryseobacterium group</taxon>
        <taxon>Chryseobacterium</taxon>
    </lineage>
</organism>
<reference evidence="1 2" key="1">
    <citation type="submission" date="2018-06" db="EMBL/GenBank/DDBJ databases">
        <authorList>
            <consortium name="Pathogen Informatics"/>
            <person name="Doyle S."/>
        </authorList>
    </citation>
    <scope>NUCLEOTIDE SEQUENCE [LARGE SCALE GENOMIC DNA]</scope>
    <source>
        <strain evidence="1 2">NCTC13532</strain>
    </source>
</reference>
<dbReference type="EMBL" id="UFVR01000004">
    <property type="protein sequence ID" value="SUX48166.1"/>
    <property type="molecule type" value="Genomic_DNA"/>
</dbReference>
<evidence type="ECO:0000313" key="1">
    <source>
        <dbReference type="EMBL" id="SUX48166.1"/>
    </source>
</evidence>
<dbReference type="Proteomes" id="UP000254282">
    <property type="component" value="Unassembled WGS sequence"/>
</dbReference>
<protein>
    <submittedName>
        <fullName evidence="1">Uncharacterized protein</fullName>
    </submittedName>
</protein>
<dbReference type="AlphaFoldDB" id="A0A381FNM7"/>